<evidence type="ECO:0000259" key="2">
    <source>
        <dbReference type="Pfam" id="PF14380"/>
    </source>
</evidence>
<keyword evidence="1" id="KW-0325">Glycoprotein</keyword>
<proteinExistence type="predicted"/>
<reference evidence="3" key="1">
    <citation type="submission" date="2022-11" db="EMBL/GenBank/DDBJ databases">
        <authorList>
            <person name="Hyden B.L."/>
            <person name="Feng K."/>
            <person name="Yates T."/>
            <person name="Jawdy S."/>
            <person name="Smart L.B."/>
            <person name="Muchero W."/>
        </authorList>
    </citation>
    <scope>NUCLEOTIDE SEQUENCE</scope>
    <source>
        <tissue evidence="3">Shoot tip</tissue>
    </source>
</reference>
<evidence type="ECO:0000313" key="4">
    <source>
        <dbReference type="Proteomes" id="UP001151532"/>
    </source>
</evidence>
<dbReference type="Pfam" id="PF14380">
    <property type="entry name" value="WAK_assoc"/>
    <property type="match status" value="1"/>
</dbReference>
<dbReference type="EMBL" id="JAPFFK010000004">
    <property type="protein sequence ID" value="KAJ6766577.1"/>
    <property type="molecule type" value="Genomic_DNA"/>
</dbReference>
<protein>
    <submittedName>
        <fullName evidence="3">LEAF RUST 10 DISEASE-RESISTANCE LOCUS RECEPTOR-LIKE PROTEIN KINASE-LIKE 1.4</fullName>
    </submittedName>
</protein>
<sequence>MKPFLCFMGARTQVTLSWQNFNFSCPGPEYSEEEGFFMIGNHVSDPRFMDKCHTSFHVPFLLSRAKQLQAKGSSLLVEVLKEEFDVHYSNPYSADCQKCYKHSGGQCGFDGKPICICDDQLCPGTGSSRFGGGRKIAIGE</sequence>
<keyword evidence="3" id="KW-0675">Receptor</keyword>
<reference evidence="3" key="2">
    <citation type="journal article" date="2023" name="Int. J. Mol. Sci.">
        <title>De Novo Assembly and Annotation of 11 Diverse Shrub Willow (Salix) Genomes Reveals Novel Gene Organization in Sex-Linked Regions.</title>
        <authorList>
            <person name="Hyden B."/>
            <person name="Feng K."/>
            <person name="Yates T.B."/>
            <person name="Jawdy S."/>
            <person name="Cereghino C."/>
            <person name="Smart L.B."/>
            <person name="Muchero W."/>
        </authorList>
    </citation>
    <scope>NUCLEOTIDE SEQUENCE</scope>
    <source>
        <tissue evidence="3">Shoot tip</tissue>
    </source>
</reference>
<gene>
    <name evidence="3" type="ORF">OIU79_022523</name>
</gene>
<organism evidence="3 4">
    <name type="scientific">Salix purpurea</name>
    <name type="common">Purple osier willow</name>
    <dbReference type="NCBI Taxonomy" id="77065"/>
    <lineage>
        <taxon>Eukaryota</taxon>
        <taxon>Viridiplantae</taxon>
        <taxon>Streptophyta</taxon>
        <taxon>Embryophyta</taxon>
        <taxon>Tracheophyta</taxon>
        <taxon>Spermatophyta</taxon>
        <taxon>Magnoliopsida</taxon>
        <taxon>eudicotyledons</taxon>
        <taxon>Gunneridae</taxon>
        <taxon>Pentapetalae</taxon>
        <taxon>rosids</taxon>
        <taxon>fabids</taxon>
        <taxon>Malpighiales</taxon>
        <taxon>Salicaceae</taxon>
        <taxon>Saliceae</taxon>
        <taxon>Salix</taxon>
    </lineage>
</organism>
<comment type="caution">
    <text evidence="3">The sequence shown here is derived from an EMBL/GenBank/DDBJ whole genome shotgun (WGS) entry which is preliminary data.</text>
</comment>
<keyword evidence="4" id="KW-1185">Reference proteome</keyword>
<dbReference type="InterPro" id="IPR032872">
    <property type="entry name" value="WAK_assoc_C"/>
</dbReference>
<evidence type="ECO:0000256" key="1">
    <source>
        <dbReference type="ARBA" id="ARBA00023180"/>
    </source>
</evidence>
<accession>A0A9Q0WG03</accession>
<feature type="domain" description="Wall-associated receptor kinase C-terminal" evidence="2">
    <location>
        <begin position="41"/>
        <end position="120"/>
    </location>
</feature>
<dbReference type="GO" id="GO:0016301">
    <property type="term" value="F:kinase activity"/>
    <property type="evidence" value="ECO:0007669"/>
    <property type="project" value="UniProtKB-KW"/>
</dbReference>
<dbReference type="AlphaFoldDB" id="A0A9Q0WG03"/>
<dbReference type="Proteomes" id="UP001151532">
    <property type="component" value="Chromosome 4"/>
</dbReference>
<name>A0A9Q0WG03_SALPP</name>
<dbReference type="OrthoDB" id="1631388at2759"/>
<keyword evidence="3" id="KW-0418">Kinase</keyword>
<keyword evidence="3" id="KW-0808">Transferase</keyword>
<evidence type="ECO:0000313" key="3">
    <source>
        <dbReference type="EMBL" id="KAJ6766577.1"/>
    </source>
</evidence>